<evidence type="ECO:0000256" key="5">
    <source>
        <dbReference type="ARBA" id="ARBA00022801"/>
    </source>
</evidence>
<evidence type="ECO:0000256" key="8">
    <source>
        <dbReference type="SAM" id="MobiDB-lite"/>
    </source>
</evidence>
<evidence type="ECO:0000256" key="6">
    <source>
        <dbReference type="ARBA" id="ARBA00022837"/>
    </source>
</evidence>
<dbReference type="Gene3D" id="3.40.50.1820">
    <property type="entry name" value="alpha/beta hydrolase"/>
    <property type="match status" value="1"/>
</dbReference>
<evidence type="ECO:0000256" key="2">
    <source>
        <dbReference type="ARBA" id="ARBA00022487"/>
    </source>
</evidence>
<dbReference type="Proteomes" id="UP000077868">
    <property type="component" value="Chromosome"/>
</dbReference>
<name>A0A1A9GQ95_9ACTN</name>
<dbReference type="Pfam" id="PF07519">
    <property type="entry name" value="Tannase"/>
    <property type="match status" value="1"/>
</dbReference>
<keyword evidence="10" id="KW-1185">Reference proteome</keyword>
<evidence type="ECO:0000313" key="9">
    <source>
        <dbReference type="EMBL" id="ANH39615.1"/>
    </source>
</evidence>
<dbReference type="GO" id="GO:0046872">
    <property type="term" value="F:metal ion binding"/>
    <property type="evidence" value="ECO:0007669"/>
    <property type="project" value="UniProtKB-KW"/>
</dbReference>
<dbReference type="OrthoDB" id="176867at2"/>
<dbReference type="KEGG" id="ndk:I601_3208"/>
<evidence type="ECO:0000256" key="1">
    <source>
        <dbReference type="ARBA" id="ARBA00006249"/>
    </source>
</evidence>
<dbReference type="PATRIC" id="fig|1300347.3.peg.3211"/>
<evidence type="ECO:0000256" key="4">
    <source>
        <dbReference type="ARBA" id="ARBA00022729"/>
    </source>
</evidence>
<feature type="region of interest" description="Disordered" evidence="8">
    <location>
        <begin position="29"/>
        <end position="67"/>
    </location>
</feature>
<dbReference type="RefSeq" id="WP_084527704.1">
    <property type="nucleotide sequence ID" value="NZ_CP015079.1"/>
</dbReference>
<organism evidence="9 10">
    <name type="scientific">Nocardioides dokdonensis FR1436</name>
    <dbReference type="NCBI Taxonomy" id="1300347"/>
    <lineage>
        <taxon>Bacteria</taxon>
        <taxon>Bacillati</taxon>
        <taxon>Actinomycetota</taxon>
        <taxon>Actinomycetes</taxon>
        <taxon>Propionibacteriales</taxon>
        <taxon>Nocardioidaceae</taxon>
        <taxon>Nocardioides</taxon>
    </lineage>
</organism>
<dbReference type="InterPro" id="IPR029058">
    <property type="entry name" value="AB_hydrolase_fold"/>
</dbReference>
<dbReference type="AlphaFoldDB" id="A0A1A9GQ95"/>
<dbReference type="SUPFAM" id="SSF53474">
    <property type="entry name" value="alpha/beta-Hydrolases"/>
    <property type="match status" value="1"/>
</dbReference>
<dbReference type="GO" id="GO:0052689">
    <property type="term" value="F:carboxylic ester hydrolase activity"/>
    <property type="evidence" value="ECO:0007669"/>
    <property type="project" value="UniProtKB-KW"/>
</dbReference>
<feature type="compositionally biased region" description="Basic and acidic residues" evidence="8">
    <location>
        <begin position="54"/>
        <end position="66"/>
    </location>
</feature>
<keyword evidence="5" id="KW-0378">Hydrolase</keyword>
<evidence type="ECO:0000256" key="7">
    <source>
        <dbReference type="ARBA" id="ARBA00023157"/>
    </source>
</evidence>
<comment type="similarity">
    <text evidence="1">Belongs to the tannase family.</text>
</comment>
<gene>
    <name evidence="9" type="ORF">I601_3208</name>
</gene>
<reference evidence="9 10" key="1">
    <citation type="submission" date="2016-03" db="EMBL/GenBank/DDBJ databases">
        <title>Complete genome sequence of a soil Actinobacterium, Nocardioides dokdonensis FR1436.</title>
        <authorList>
            <person name="Kwon S.-K."/>
            <person name="Kim K."/>
            <person name="Kim J.F."/>
        </authorList>
    </citation>
    <scope>NUCLEOTIDE SEQUENCE [LARGE SCALE GENOMIC DNA]</scope>
    <source>
        <strain evidence="9 10">FR1436</strain>
    </source>
</reference>
<protein>
    <submittedName>
        <fullName evidence="9">Tannase and feruloyl esterase</fullName>
    </submittedName>
</protein>
<keyword evidence="2" id="KW-0719">Serine esterase</keyword>
<dbReference type="STRING" id="1300347.I601_3208"/>
<dbReference type="InterPro" id="IPR011118">
    <property type="entry name" value="Tannase/feruloyl_esterase"/>
</dbReference>
<dbReference type="EMBL" id="CP015079">
    <property type="protein sequence ID" value="ANH39615.1"/>
    <property type="molecule type" value="Genomic_DNA"/>
</dbReference>
<keyword evidence="6" id="KW-0106">Calcium</keyword>
<proteinExistence type="inferred from homology"/>
<evidence type="ECO:0000256" key="3">
    <source>
        <dbReference type="ARBA" id="ARBA00022723"/>
    </source>
</evidence>
<feature type="compositionally biased region" description="Polar residues" evidence="8">
    <location>
        <begin position="29"/>
        <end position="46"/>
    </location>
</feature>
<sequence length="571" mass="60594">MSERPRRGLRFGTTLLVTMLLAGGPLATGSVSAASGRTPTVGSISAGSGVYVDSRTDGSRGPEDRRPKRIKSVTADARDCATLTGRSFRTDDGDARVLSAAVVTTTDTARPLCQAAVVIDDRIRVDVQAPLTWNRRYVQLGGGGFCGSAPTLSGSGADLVAARSAIASSDSGHVGTPFDATWASDSLPGSAQAETDWGNLSEHLTSQAATSVLRGLFRKKTAYSYFIGCSTGGRQALVEAQRYPDDFDGIVAGAPANRQNYLAPLSQGWREVVNHRADRSLIVDLAATDVVRQGVLDACDALDGVVDAVVDDPRTCAFDPGDLACTDDRLSGCLTSEQVTVLRKWYGDPRDSRGSSLYPGGLPLGSEGGWPVSDVPPAGQTLSGGGIYAENVLKFLAFPQDPPATYSLFDFDFDEDPPLLDARARAYNADEPDMSAFRAAGGKLLMHHGLADPLITPMATIQYYEDGLSAMGGLKKVRSWYRMFLLPGVYHCSGGPGPDQVDWYAAIRAWVEKGEAPKRLVASKKDASLTRPLFPYPSKAAYSGAGSTDDQASFVRERGPRGRAVQVVTAH</sequence>
<accession>A0A1A9GQ95</accession>
<keyword evidence="3" id="KW-0479">Metal-binding</keyword>
<dbReference type="PANTHER" id="PTHR33938:SF15">
    <property type="entry name" value="FERULOYL ESTERASE B-RELATED"/>
    <property type="match status" value="1"/>
</dbReference>
<keyword evidence="4" id="KW-0732">Signal</keyword>
<evidence type="ECO:0000313" key="10">
    <source>
        <dbReference type="Proteomes" id="UP000077868"/>
    </source>
</evidence>
<dbReference type="PANTHER" id="PTHR33938">
    <property type="entry name" value="FERULOYL ESTERASE B-RELATED"/>
    <property type="match status" value="1"/>
</dbReference>
<keyword evidence="7" id="KW-1015">Disulfide bond</keyword>